<evidence type="ECO:0000259" key="1">
    <source>
        <dbReference type="Pfam" id="PF12894"/>
    </source>
</evidence>
<dbReference type="EMBL" id="JAPEUY010000010">
    <property type="protein sequence ID" value="KAJ4368868.1"/>
    <property type="molecule type" value="Genomic_DNA"/>
</dbReference>
<dbReference type="Pfam" id="PF12894">
    <property type="entry name" value="ANAPC4_WD40"/>
    <property type="match status" value="1"/>
</dbReference>
<dbReference type="InterPro" id="IPR036322">
    <property type="entry name" value="WD40_repeat_dom_sf"/>
</dbReference>
<dbReference type="AlphaFoldDB" id="A0A9W8Y5T1"/>
<dbReference type="InterPro" id="IPR015943">
    <property type="entry name" value="WD40/YVTN_repeat-like_dom_sf"/>
</dbReference>
<dbReference type="InterPro" id="IPR024977">
    <property type="entry name" value="Apc4-like_WD40_dom"/>
</dbReference>
<reference evidence="3" key="1">
    <citation type="submission" date="2022-10" db="EMBL/GenBank/DDBJ databases">
        <title>Tapping the CABI collections for fungal endophytes: first genome assemblies for Collariella, Neodidymelliopsis, Ascochyta clinopodiicola, Didymella pomorum, Didymosphaeria variabile, Neocosmospora piperis and Neocucurbitaria cava.</title>
        <authorList>
            <person name="Hill R."/>
        </authorList>
    </citation>
    <scope>NUCLEOTIDE SEQUENCE</scope>
    <source>
        <strain evidence="3">IMI 356814</strain>
    </source>
</reference>
<feature type="domain" description="GPI inositol-deacylase winged helix" evidence="2">
    <location>
        <begin position="100"/>
        <end position="179"/>
    </location>
</feature>
<dbReference type="OrthoDB" id="194358at2759"/>
<accession>A0A9W8Y5T1</accession>
<evidence type="ECO:0000259" key="2">
    <source>
        <dbReference type="Pfam" id="PF22939"/>
    </source>
</evidence>
<dbReference type="SUPFAM" id="SSF50998">
    <property type="entry name" value="Quinoprotein alcohol dehydrogenase-like"/>
    <property type="match status" value="1"/>
</dbReference>
<protein>
    <submittedName>
        <fullName evidence="3">Uncharacterized protein</fullName>
    </submittedName>
</protein>
<dbReference type="Gene3D" id="2.130.10.10">
    <property type="entry name" value="YVTN repeat-like/Quinoprotein amine dehydrogenase"/>
    <property type="match status" value="3"/>
</dbReference>
<dbReference type="InterPro" id="IPR054471">
    <property type="entry name" value="GPIID_WHD"/>
</dbReference>
<dbReference type="InterPro" id="IPR011047">
    <property type="entry name" value="Quinoprotein_ADH-like_sf"/>
</dbReference>
<comment type="caution">
    <text evidence="3">The sequence shown here is derived from an EMBL/GenBank/DDBJ whole genome shotgun (WGS) entry which is preliminary data.</text>
</comment>
<dbReference type="Proteomes" id="UP001140560">
    <property type="component" value="Unassembled WGS sequence"/>
</dbReference>
<evidence type="ECO:0000313" key="4">
    <source>
        <dbReference type="Proteomes" id="UP001140560"/>
    </source>
</evidence>
<feature type="domain" description="Anaphase-promoting complex subunit 4-like WD40" evidence="1">
    <location>
        <begin position="516"/>
        <end position="600"/>
    </location>
</feature>
<dbReference type="InterPro" id="IPR001680">
    <property type="entry name" value="WD40_rpt"/>
</dbReference>
<organism evidence="3 4">
    <name type="scientific">Neocucurbitaria cava</name>
    <dbReference type="NCBI Taxonomy" id="798079"/>
    <lineage>
        <taxon>Eukaryota</taxon>
        <taxon>Fungi</taxon>
        <taxon>Dikarya</taxon>
        <taxon>Ascomycota</taxon>
        <taxon>Pezizomycotina</taxon>
        <taxon>Dothideomycetes</taxon>
        <taxon>Pleosporomycetidae</taxon>
        <taxon>Pleosporales</taxon>
        <taxon>Pleosporineae</taxon>
        <taxon>Cucurbitariaceae</taxon>
        <taxon>Neocucurbitaria</taxon>
    </lineage>
</organism>
<gene>
    <name evidence="3" type="ORF">N0V83_005950</name>
</gene>
<keyword evidence="4" id="KW-1185">Reference proteome</keyword>
<dbReference type="SUPFAM" id="SSF50978">
    <property type="entry name" value="WD40 repeat-like"/>
    <property type="match status" value="1"/>
</dbReference>
<name>A0A9W8Y5T1_9PLEO</name>
<dbReference type="SMART" id="SM00320">
    <property type="entry name" value="WD40"/>
    <property type="match status" value="3"/>
</dbReference>
<sequence length="927" mass="103519">MIRQLDGCATTVVHIPERDTRKDIEQYVRSRIVDVAIDEEDEREELARRILAKSGTSFLWVRLVMDELEGLYGYESIMQVLQGIPEGMFSYYGRAVAEIEQNRKERHVAMAILRWIMLAARPLTTSELSQALQLDIKVHLSSAKSAIEGLCGQFVSVDLHTDLVHPIHATAREFLLSEEAGRLRIAKAKGHESIALICLRLLASPAMQPPRHRRLLDQKRVKPPSSVLLDYAITQFSEHIFSASSESDQLLVALDKFLITSVLTWIEHVGLKKETHRLIRTAKNFKAYLDRRAKYHSPLNRHVNNIELWATDLTRIASNFGRALSSNASSIYFLIPPLCPSQSAVYRQFGQSPDGLKLLGYHLSDWDDCISHVQFEEKTAAAVSCGSGVIAIGTESGKVDIYNHRNFQKDTTINHGFPIDLIWFDPLGSFIATCSRKVVALWDLDGNLRWKMRIKSRCILLTSSTTSLIGVTQQGRSFQWEIDTGQLLEEQSYTFQLPDMESAYQGSTAKAPSSAALSPEMDLLALVYRNNPVCIFEFGSGSMIGWAVDDNSRAAEQVIFNPNPEVNLLLVAYNESHLALYDPWSGALVDSLEADKSAIVTSITCSPDGRTFAAMDILGHLRIWDFESLTLLYHVLTPNHSFSLLSFTSDGLGLVSVFEHEMRVWAPSALVRKTIEEEASTSDQATVLPVTEGQFERFHTSKLRTLVAHAHLPAYFTSNHSGEIVVYRSQDNYQPSVLYSHDGVLVKCVAISSANLIASADVHAKIQVWRLSSNSLQVEQLIFQAQFAAPIFQLLFDTSGQHLLVSTTEQDHVYNVETGALTGTLRFGLEKRSAWKWFVASKSGYSKSFLLVTDCTLASYSVEDFPARAQIAPMPLEYPAHDASIITEIDSISFSVETSTIAIEVRQQQENARISQANSKAEPKSVN</sequence>
<dbReference type="PANTHER" id="PTHR10039:SF16">
    <property type="entry name" value="GPI INOSITOL-DEACYLASE"/>
    <property type="match status" value="1"/>
</dbReference>
<evidence type="ECO:0000313" key="3">
    <source>
        <dbReference type="EMBL" id="KAJ4368868.1"/>
    </source>
</evidence>
<dbReference type="PANTHER" id="PTHR10039">
    <property type="entry name" value="AMELOGENIN"/>
    <property type="match status" value="1"/>
</dbReference>
<dbReference type="Pfam" id="PF22939">
    <property type="entry name" value="WHD_GPIID"/>
    <property type="match status" value="1"/>
</dbReference>
<proteinExistence type="predicted"/>